<feature type="compositionally biased region" description="Polar residues" evidence="1">
    <location>
        <begin position="109"/>
        <end position="130"/>
    </location>
</feature>
<evidence type="ECO:0000259" key="2">
    <source>
        <dbReference type="Pfam" id="PF05022"/>
    </source>
</evidence>
<dbReference type="EMBL" id="UIVT01000003">
    <property type="protein sequence ID" value="SVP93833.1"/>
    <property type="molecule type" value="Genomic_DNA"/>
</dbReference>
<organism evidence="3">
    <name type="scientific">Theileria annulata</name>
    <dbReference type="NCBI Taxonomy" id="5874"/>
    <lineage>
        <taxon>Eukaryota</taxon>
        <taxon>Sar</taxon>
        <taxon>Alveolata</taxon>
        <taxon>Apicomplexa</taxon>
        <taxon>Aconoidasida</taxon>
        <taxon>Piroplasmida</taxon>
        <taxon>Theileriidae</taxon>
        <taxon>Theileria</taxon>
    </lineage>
</organism>
<evidence type="ECO:0000313" key="4">
    <source>
        <dbReference type="EMBL" id="SVP93833.1"/>
    </source>
</evidence>
<dbReference type="PANTHER" id="PTHR23216">
    <property type="entry name" value="NUCLEOLAR AND COILED-BODY PHOSPHOPROTEIN 1"/>
    <property type="match status" value="1"/>
</dbReference>
<dbReference type="EMBL" id="UIVS01000003">
    <property type="protein sequence ID" value="SVP93029.1"/>
    <property type="molecule type" value="Genomic_DNA"/>
</dbReference>
<evidence type="ECO:0000313" key="3">
    <source>
        <dbReference type="EMBL" id="SVP93029.1"/>
    </source>
</evidence>
<feature type="region of interest" description="Disordered" evidence="1">
    <location>
        <begin position="63"/>
        <end position="136"/>
    </location>
</feature>
<dbReference type="GO" id="GO:0005730">
    <property type="term" value="C:nucleolus"/>
    <property type="evidence" value="ECO:0007669"/>
    <property type="project" value="InterPro"/>
</dbReference>
<protein>
    <submittedName>
        <fullName evidence="3">SRP40, C-terminal domain containing protein, putative</fullName>
    </submittedName>
</protein>
<accession>A0A3B0N5I2</accession>
<sequence>MTSDNLESSEPSPLLFSVVKILSDNGLRKTLKRLRKETKCKKLKEKHLPEEIKNADFNKMVSALFKKRKRSQNKTERKTKKPEESSKVLNGFVKSSKGLESTIEESKQSDSGNSQASDNSSPNQNENDAPTSGVPFRRIQDEVWLNRIEKEELKVNSYKMKNDAFAQKAAEELGSVKGKDFKSQKYKKKRSSWSGSGEITSSVNSFCFYTLTLPKQPIYPKNNSNMENV</sequence>
<feature type="domain" description="Srp40 C-terminal" evidence="2">
    <location>
        <begin position="135"/>
        <end position="208"/>
    </location>
</feature>
<dbReference type="AlphaFoldDB" id="A0A3B0N5I2"/>
<feature type="compositionally biased region" description="Basic and acidic residues" evidence="1">
    <location>
        <begin position="73"/>
        <end position="86"/>
    </location>
</feature>
<dbReference type="PANTHER" id="PTHR23216:SF1">
    <property type="entry name" value="NUCLEOLAR AND COILED-BODY PHOSPHOPROTEIN 1"/>
    <property type="match status" value="1"/>
</dbReference>
<reference evidence="3" key="1">
    <citation type="submission" date="2018-07" db="EMBL/GenBank/DDBJ databases">
        <authorList>
            <person name="Quirk P.G."/>
            <person name="Krulwich T.A."/>
        </authorList>
    </citation>
    <scope>NUCLEOTIDE SEQUENCE</scope>
    <source>
        <strain evidence="3">Anand</strain>
    </source>
</reference>
<name>A0A3B0N5I2_THEAN</name>
<dbReference type="VEuPathDB" id="PiroplasmaDB:TA17815"/>
<evidence type="ECO:0000256" key="1">
    <source>
        <dbReference type="SAM" id="MobiDB-lite"/>
    </source>
</evidence>
<dbReference type="Pfam" id="PF05022">
    <property type="entry name" value="SRP40_C"/>
    <property type="match status" value="1"/>
</dbReference>
<dbReference type="InterPro" id="IPR007718">
    <property type="entry name" value="Srp40_C"/>
</dbReference>
<dbReference type="InterPro" id="IPR039191">
    <property type="entry name" value="Nopp140-like"/>
</dbReference>
<gene>
    <name evidence="4" type="ORF">TAT_000282800</name>
    <name evidence="3" type="ORF">TAV_000282900</name>
</gene>
<proteinExistence type="predicted"/>